<dbReference type="OrthoDB" id="6038816at2759"/>
<dbReference type="SUPFAM" id="SSF50685">
    <property type="entry name" value="Barwin-like endoglucanases"/>
    <property type="match status" value="1"/>
</dbReference>
<sequence length="318" mass="33607">MLTFKLTPWKLSLLCLIAGSLVNAKHGEQSPCQPNSKSPHCMHRDVHHHAQAPKPLPGVPGKAASPPKATPVVSPPAPKTSALPKDQPNPPKGAGGAGGTGGSTGTPPPAGDLPKGNAKVVIPSKDKNGNWPKTVASSTMYFDKTGGACGCFDNQDHPKGFDSQFGLPADPSTNSPAVYFAAGSESLFNPHDQSSRLGWCGSNCGQCFKLTSLGKSACDGCGKGAELGKEIIVMLNNKCPPSYPGAQGEYHYCAPQNIVNAQHTYFHFDVHSQQDPSTTHQKLGGTIEWDNPLVLYEAVKCPQNALNWYKNSCKKCPL</sequence>
<dbReference type="Proteomes" id="UP000193685">
    <property type="component" value="Unassembled WGS sequence"/>
</dbReference>
<reference evidence="3 4" key="1">
    <citation type="submission" date="2016-07" db="EMBL/GenBank/DDBJ databases">
        <title>Pervasive Adenine N6-methylation of Active Genes in Fungi.</title>
        <authorList>
            <consortium name="DOE Joint Genome Institute"/>
            <person name="Mondo S.J."/>
            <person name="Dannebaum R.O."/>
            <person name="Kuo R.C."/>
            <person name="Labutti K."/>
            <person name="Haridas S."/>
            <person name="Kuo A."/>
            <person name="Salamov A."/>
            <person name="Ahrendt S.R."/>
            <person name="Lipzen A."/>
            <person name="Sullivan W."/>
            <person name="Andreopoulos W.B."/>
            <person name="Clum A."/>
            <person name="Lindquist E."/>
            <person name="Daum C."/>
            <person name="Ramamoorthy G.K."/>
            <person name="Gryganskyi A."/>
            <person name="Culley D."/>
            <person name="Magnuson J.K."/>
            <person name="James T.Y."/>
            <person name="O'Malley M.A."/>
            <person name="Stajich J.E."/>
            <person name="Spatafora J.W."/>
            <person name="Visel A."/>
            <person name="Grigoriev I.V."/>
        </authorList>
    </citation>
    <scope>NUCLEOTIDE SEQUENCE [LARGE SCALE GENOMIC DNA]</scope>
    <source>
        <strain evidence="3 4">12-1054</strain>
    </source>
</reference>
<dbReference type="EMBL" id="MCFI01000014">
    <property type="protein sequence ID" value="ORY79842.1"/>
    <property type="molecule type" value="Genomic_DNA"/>
</dbReference>
<organism evidence="3 4">
    <name type="scientific">Protomyces lactucae-debilis</name>
    <dbReference type="NCBI Taxonomy" id="2754530"/>
    <lineage>
        <taxon>Eukaryota</taxon>
        <taxon>Fungi</taxon>
        <taxon>Dikarya</taxon>
        <taxon>Ascomycota</taxon>
        <taxon>Taphrinomycotina</taxon>
        <taxon>Taphrinomycetes</taxon>
        <taxon>Taphrinales</taxon>
        <taxon>Protomycetaceae</taxon>
        <taxon>Protomyces</taxon>
    </lineage>
</organism>
<dbReference type="CDD" id="cd22278">
    <property type="entry name" value="DPBB_GH45_endoglucanase"/>
    <property type="match status" value="1"/>
</dbReference>
<dbReference type="AlphaFoldDB" id="A0A1Y2F7G5"/>
<feature type="signal peptide" evidence="2">
    <location>
        <begin position="1"/>
        <end position="24"/>
    </location>
</feature>
<dbReference type="InterPro" id="IPR036908">
    <property type="entry name" value="RlpA-like_sf"/>
</dbReference>
<evidence type="ECO:0000313" key="4">
    <source>
        <dbReference type="Proteomes" id="UP000193685"/>
    </source>
</evidence>
<keyword evidence="4" id="KW-1185">Reference proteome</keyword>
<proteinExistence type="predicted"/>
<comment type="caution">
    <text evidence="3">The sequence shown here is derived from an EMBL/GenBank/DDBJ whole genome shotgun (WGS) entry which is preliminary data.</text>
</comment>
<protein>
    <submittedName>
        <fullName evidence="3">RlpA-like double-psi beta-barrel-protein domain-containing protein-containing protein</fullName>
    </submittedName>
</protein>
<dbReference type="GeneID" id="63787977"/>
<dbReference type="STRING" id="56484.A0A1Y2F7G5"/>
<feature type="compositionally biased region" description="Gly residues" evidence="1">
    <location>
        <begin position="93"/>
        <end position="104"/>
    </location>
</feature>
<accession>A0A1Y2F7G5</accession>
<dbReference type="RefSeq" id="XP_040723976.1">
    <property type="nucleotide sequence ID" value="XM_040871378.1"/>
</dbReference>
<keyword evidence="2" id="KW-0732">Signal</keyword>
<dbReference type="Pfam" id="PF22514">
    <property type="entry name" value="EXPB1_D1"/>
    <property type="match status" value="1"/>
</dbReference>
<evidence type="ECO:0000256" key="1">
    <source>
        <dbReference type="SAM" id="MobiDB-lite"/>
    </source>
</evidence>
<evidence type="ECO:0000256" key="2">
    <source>
        <dbReference type="SAM" id="SignalP"/>
    </source>
</evidence>
<feature type="region of interest" description="Disordered" evidence="1">
    <location>
        <begin position="26"/>
        <end position="130"/>
    </location>
</feature>
<dbReference type="Gene3D" id="2.40.40.10">
    <property type="entry name" value="RlpA-like domain"/>
    <property type="match status" value="1"/>
</dbReference>
<evidence type="ECO:0000313" key="3">
    <source>
        <dbReference type="EMBL" id="ORY79842.1"/>
    </source>
</evidence>
<feature type="chain" id="PRO_5011965783" evidence="2">
    <location>
        <begin position="25"/>
        <end position="318"/>
    </location>
</feature>
<gene>
    <name evidence="3" type="ORF">BCR37DRAFT_393922</name>
</gene>
<name>A0A1Y2F7G5_PROLT</name>